<sequence>LIDSRDPELLVAQLQRECDEVTQTNDQLALELMQLQQHRIALKILLERLMPLEAAGCPC</sequence>
<dbReference type="AlphaFoldDB" id="A0A183A094"/>
<protein>
    <submittedName>
        <fullName evidence="2">GAT domain-containing protein</fullName>
    </submittedName>
</protein>
<feature type="coiled-coil region" evidence="1">
    <location>
        <begin position="11"/>
        <end position="38"/>
    </location>
</feature>
<reference evidence="2" key="1">
    <citation type="submission" date="2016-06" db="UniProtKB">
        <authorList>
            <consortium name="WormBaseParasite"/>
        </authorList>
    </citation>
    <scope>IDENTIFICATION</scope>
</reference>
<dbReference type="WBParaSite" id="ECPE_0000037901-mRNA-1">
    <property type="protein sequence ID" value="ECPE_0000037901-mRNA-1"/>
    <property type="gene ID" value="ECPE_0000037901"/>
</dbReference>
<name>A0A183A094_9TREM</name>
<accession>A0A183A094</accession>
<organism evidence="2">
    <name type="scientific">Echinostoma caproni</name>
    <dbReference type="NCBI Taxonomy" id="27848"/>
    <lineage>
        <taxon>Eukaryota</taxon>
        <taxon>Metazoa</taxon>
        <taxon>Spiralia</taxon>
        <taxon>Lophotrochozoa</taxon>
        <taxon>Platyhelminthes</taxon>
        <taxon>Trematoda</taxon>
        <taxon>Digenea</taxon>
        <taxon>Plagiorchiida</taxon>
        <taxon>Echinostomata</taxon>
        <taxon>Echinostomatoidea</taxon>
        <taxon>Echinostomatidae</taxon>
        <taxon>Echinostoma</taxon>
    </lineage>
</organism>
<evidence type="ECO:0000313" key="2">
    <source>
        <dbReference type="WBParaSite" id="ECPE_0000037901-mRNA-1"/>
    </source>
</evidence>
<proteinExistence type="predicted"/>
<keyword evidence="1" id="KW-0175">Coiled coil</keyword>
<evidence type="ECO:0000256" key="1">
    <source>
        <dbReference type="SAM" id="Coils"/>
    </source>
</evidence>